<comment type="caution">
    <text evidence="3">The sequence shown here is derived from an EMBL/GenBank/DDBJ whole genome shotgun (WGS) entry which is preliminary data.</text>
</comment>
<gene>
    <name evidence="3" type="ORF">GUJ93_ZPchr0007g5058</name>
</gene>
<dbReference type="PANTHER" id="PTHR48042">
    <property type="entry name" value="ABC TRANSPORTER G FAMILY MEMBER 11"/>
    <property type="match status" value="1"/>
</dbReference>
<accession>A0A8J5SV43</accession>
<name>A0A8J5SV43_ZIZPA</name>
<evidence type="ECO:0000256" key="2">
    <source>
        <dbReference type="ARBA" id="ARBA00022448"/>
    </source>
</evidence>
<sequence>MKMRGDILINGRPEKLSFGTSAYVTQENVLMATLTVTEAVRYSAQLQLPESMPIAEKRARADRVIQQMGLTRWPTFGSAAACARASAAARGSVSASAVAD</sequence>
<dbReference type="InterPro" id="IPR052215">
    <property type="entry name" value="Plant_ABCG"/>
</dbReference>
<evidence type="ECO:0000313" key="4">
    <source>
        <dbReference type="Proteomes" id="UP000729402"/>
    </source>
</evidence>
<evidence type="ECO:0008006" key="5">
    <source>
        <dbReference type="Google" id="ProtNLM"/>
    </source>
</evidence>
<dbReference type="OrthoDB" id="1714495at2759"/>
<dbReference type="EMBL" id="JAAALK010000282">
    <property type="protein sequence ID" value="KAG8080908.1"/>
    <property type="molecule type" value="Genomic_DNA"/>
</dbReference>
<proteinExistence type="inferred from homology"/>
<reference evidence="3" key="2">
    <citation type="submission" date="2021-02" db="EMBL/GenBank/DDBJ databases">
        <authorList>
            <person name="Kimball J.A."/>
            <person name="Haas M.W."/>
            <person name="Macchietto M."/>
            <person name="Kono T."/>
            <person name="Duquette J."/>
            <person name="Shao M."/>
        </authorList>
    </citation>
    <scope>NUCLEOTIDE SEQUENCE</scope>
    <source>
        <tissue evidence="3">Fresh leaf tissue</tissue>
    </source>
</reference>
<keyword evidence="2" id="KW-0813">Transport</keyword>
<dbReference type="PANTHER" id="PTHR48042:SF13">
    <property type="entry name" value="OS07G0288700 PROTEIN"/>
    <property type="match status" value="1"/>
</dbReference>
<dbReference type="Proteomes" id="UP000729402">
    <property type="component" value="Unassembled WGS sequence"/>
</dbReference>
<keyword evidence="4" id="KW-1185">Reference proteome</keyword>
<evidence type="ECO:0000256" key="1">
    <source>
        <dbReference type="ARBA" id="ARBA00005814"/>
    </source>
</evidence>
<protein>
    <recommendedName>
        <fullName evidence="5">ABC transporter domain-containing protein</fullName>
    </recommendedName>
</protein>
<evidence type="ECO:0000313" key="3">
    <source>
        <dbReference type="EMBL" id="KAG8080908.1"/>
    </source>
</evidence>
<comment type="similarity">
    <text evidence="1">Belongs to the ABC transporter superfamily. ABCG family. Eye pigment precursor importer (TC 3.A.1.204) subfamily.</text>
</comment>
<dbReference type="AlphaFoldDB" id="A0A8J5SV43"/>
<organism evidence="3 4">
    <name type="scientific">Zizania palustris</name>
    <name type="common">Northern wild rice</name>
    <dbReference type="NCBI Taxonomy" id="103762"/>
    <lineage>
        <taxon>Eukaryota</taxon>
        <taxon>Viridiplantae</taxon>
        <taxon>Streptophyta</taxon>
        <taxon>Embryophyta</taxon>
        <taxon>Tracheophyta</taxon>
        <taxon>Spermatophyta</taxon>
        <taxon>Magnoliopsida</taxon>
        <taxon>Liliopsida</taxon>
        <taxon>Poales</taxon>
        <taxon>Poaceae</taxon>
        <taxon>BOP clade</taxon>
        <taxon>Oryzoideae</taxon>
        <taxon>Oryzeae</taxon>
        <taxon>Zizaniinae</taxon>
        <taxon>Zizania</taxon>
    </lineage>
</organism>
<reference evidence="3" key="1">
    <citation type="journal article" date="2021" name="bioRxiv">
        <title>Whole Genome Assembly and Annotation of Northern Wild Rice, Zizania palustris L., Supports a Whole Genome Duplication in the Zizania Genus.</title>
        <authorList>
            <person name="Haas M."/>
            <person name="Kono T."/>
            <person name="Macchietto M."/>
            <person name="Millas R."/>
            <person name="McGilp L."/>
            <person name="Shao M."/>
            <person name="Duquette J."/>
            <person name="Hirsch C.N."/>
            <person name="Kimball J."/>
        </authorList>
    </citation>
    <scope>NUCLEOTIDE SEQUENCE</scope>
    <source>
        <tissue evidence="3">Fresh leaf tissue</tissue>
    </source>
</reference>